<proteinExistence type="inferred from homology"/>
<dbReference type="GO" id="GO:0016491">
    <property type="term" value="F:oxidoreductase activity"/>
    <property type="evidence" value="ECO:0007669"/>
    <property type="project" value="InterPro"/>
</dbReference>
<dbReference type="EMBL" id="BJWL01000005">
    <property type="protein sequence ID" value="GFY87794.1"/>
    <property type="molecule type" value="Genomic_DNA"/>
</dbReference>
<evidence type="ECO:0000256" key="6">
    <source>
        <dbReference type="ARBA" id="ARBA00022860"/>
    </source>
</evidence>
<dbReference type="GO" id="GO:0005524">
    <property type="term" value="F:ATP binding"/>
    <property type="evidence" value="ECO:0007669"/>
    <property type="project" value="UniProtKB-UniRule"/>
</dbReference>
<keyword evidence="7 12" id="KW-0175">Coiled coil</keyword>
<dbReference type="Proteomes" id="UP000585474">
    <property type="component" value="Unassembled WGS sequence"/>
</dbReference>
<dbReference type="AlphaFoldDB" id="A0A7J0EMS5"/>
<evidence type="ECO:0000256" key="5">
    <source>
        <dbReference type="ARBA" id="ARBA00022840"/>
    </source>
</evidence>
<dbReference type="InterPro" id="IPR011993">
    <property type="entry name" value="PH-like_dom_sf"/>
</dbReference>
<dbReference type="PROSITE" id="PS51016">
    <property type="entry name" value="MYTH4"/>
    <property type="match status" value="1"/>
</dbReference>
<dbReference type="CDD" id="cd13200">
    <property type="entry name" value="FERM_C_KCBP"/>
    <property type="match status" value="1"/>
</dbReference>
<dbReference type="OrthoDB" id="3176171at2759"/>
<dbReference type="InterPro" id="IPR038185">
    <property type="entry name" value="MyTH4_dom_sf"/>
</dbReference>
<dbReference type="InterPro" id="IPR001752">
    <property type="entry name" value="Kinesin_motor_dom"/>
</dbReference>
<evidence type="ECO:0000256" key="10">
    <source>
        <dbReference type="ARBA" id="ARBA00075899"/>
    </source>
</evidence>
<dbReference type="SUPFAM" id="SSF47031">
    <property type="entry name" value="Second domain of FERM"/>
    <property type="match status" value="1"/>
</dbReference>
<dbReference type="InterPro" id="IPR019748">
    <property type="entry name" value="FERM_central"/>
</dbReference>
<dbReference type="PANTHER" id="PTHR47972">
    <property type="entry name" value="KINESIN-LIKE PROTEIN KLP-3"/>
    <property type="match status" value="1"/>
</dbReference>
<dbReference type="InterPro" id="IPR014352">
    <property type="entry name" value="FERM/acyl-CoA-bd_prot_sf"/>
</dbReference>
<dbReference type="InterPro" id="IPR000857">
    <property type="entry name" value="MyTH4_dom"/>
</dbReference>
<keyword evidence="18" id="KW-1185">Reference proteome</keyword>
<keyword evidence="6" id="KW-0112">Calmodulin-binding</keyword>
<feature type="binding site" evidence="11">
    <location>
        <begin position="944"/>
        <end position="951"/>
    </location>
    <ligand>
        <name>ATP</name>
        <dbReference type="ChEBI" id="CHEBI:30616"/>
    </ligand>
</feature>
<sequence>MPPVMAQSFRTSRSSLVSSNGYESPSLNSAAVSNGDGYDSDDSNFAPPTPTTLSMAIPAELAGAIPLIDKFQVEGFLRAMQKQIQSSGKRGFFSKKAVGPQVREKFTFEDMLCFQRDPIPTSILKISSDLVSRAVKLFQTILKYMGVDSSDRVTPTSLEERIELVGKLYKQALKRSELRDELFAQVSKQTRNNPDRQYLIRAWELMYLCASCMPPSKDIGGYLSEYVHNVAHNVNTDPDIQTLALNTLNALKHSVKAGPRHTIPVREEIEALLIGKKLTTIVFFLDETFEEITYGMATTVADAVEELAGIIKLSAFSSFSLFECRKVVTGSKSPDPGNEEYIGLDDNKYIGDLLAEFKAAKDRSKGEILHCKLTFKKKLFRESDEAIGDPMFIQLCFVQLQHDYILGNYPVGRDDAAQLSALQILIEIGFVVSPESCTDWTSLLERFLPRQIAITRAKREWELDILFRYRSMENLTKDDARQQFLRILRTLPYGNSVFFSVRKIDDPIGLLPGRIILGINKRGVHFFRPVPKEYLHSAELRDIMQFGSSNTAVFFKMRVAGVLHIFQFETKQGEEICVALQTHINDVMLRRYSKARSGAGGSINGDLSANSKPPNADVYEKRVQDLSKALEESQKNANRLLEEQHEKQKQEARLQDELEGLKDLLRSEKENLTEVTGDRDKFRSLYDQKDSELQAALLDKRTVEVRLAKLSNPGLESNAKKELVGANSQVLQKTRDELKVRSAELHAAEEATKRLVNEKNLLDERILRLERKKAEEIEILEKNFEQERRAMRLRVSELEKKLEEAAQDLDATESSLALKDAEIANLQNNLNELEELREMKEDIDRKNEQTAALLKMQGAQLAELESLYKEEQVLRKSYFNTIEDMKGKIRVFCRLRPLSEKEIAEKERLVLASLDEFTVEHQWRDDYLVQSAVDGYNVCIFAYGQTGSGKTFTIYGSENNSGLTPRATSELFKILKRDSNKFSFSLKVYMVELYQDTLVDLLLPKSCKAFEIRYQKRIRRVWYLWKMPPSFLLQHMRNLRVSFREDLNDVTRLLSFVDLAGSERVKKSGSSGSQLKEAQSINKSLSALGDVISALSSGSQHIPYRNHKLTMLMSDSLGGNAKTLMFVNLSPAESNLDESYNSLTYASRVRSIVNDPSKNVSSKEVARLKKLVAYWKEQAGKKGDDEDLEEIQEERSTRDKTDGRHSM</sequence>
<dbReference type="GO" id="GO:0007018">
    <property type="term" value="P:microtubule-based movement"/>
    <property type="evidence" value="ECO:0007669"/>
    <property type="project" value="InterPro"/>
</dbReference>
<feature type="coiled-coil region" evidence="12">
    <location>
        <begin position="731"/>
        <end position="856"/>
    </location>
</feature>
<dbReference type="Gene3D" id="1.25.40.530">
    <property type="entry name" value="MyTH4 domain"/>
    <property type="match status" value="1"/>
</dbReference>
<dbReference type="GO" id="GO:0005516">
    <property type="term" value="F:calmodulin binding"/>
    <property type="evidence" value="ECO:0007669"/>
    <property type="project" value="UniProtKB-KW"/>
</dbReference>
<accession>A0A7J0EMS5</accession>
<feature type="region of interest" description="Disordered" evidence="13">
    <location>
        <begin position="1179"/>
        <end position="1207"/>
    </location>
</feature>
<evidence type="ECO:0000256" key="12">
    <source>
        <dbReference type="SAM" id="Coils"/>
    </source>
</evidence>
<evidence type="ECO:0000256" key="3">
    <source>
        <dbReference type="ARBA" id="ARBA00022490"/>
    </source>
</evidence>
<feature type="region of interest" description="Disordered" evidence="13">
    <location>
        <begin position="1"/>
        <end position="50"/>
    </location>
</feature>
<dbReference type="SUPFAM" id="SSF52540">
    <property type="entry name" value="P-loop containing nucleoside triphosphate hydrolases"/>
    <property type="match status" value="1"/>
</dbReference>
<feature type="compositionally biased region" description="Polar residues" evidence="13">
    <location>
        <begin position="20"/>
        <end position="32"/>
    </location>
</feature>
<gene>
    <name evidence="17" type="ORF">Acr_05g0014330</name>
</gene>
<dbReference type="Pfam" id="PF02174">
    <property type="entry name" value="IRS"/>
    <property type="match status" value="1"/>
</dbReference>
<dbReference type="InterPro" id="IPR000299">
    <property type="entry name" value="FERM_domain"/>
</dbReference>
<organism evidence="17 18">
    <name type="scientific">Actinidia rufa</name>
    <dbReference type="NCBI Taxonomy" id="165716"/>
    <lineage>
        <taxon>Eukaryota</taxon>
        <taxon>Viridiplantae</taxon>
        <taxon>Streptophyta</taxon>
        <taxon>Embryophyta</taxon>
        <taxon>Tracheophyta</taxon>
        <taxon>Spermatophyta</taxon>
        <taxon>Magnoliopsida</taxon>
        <taxon>eudicotyledons</taxon>
        <taxon>Gunneridae</taxon>
        <taxon>Pentapetalae</taxon>
        <taxon>asterids</taxon>
        <taxon>Ericales</taxon>
        <taxon>Actinidiaceae</taxon>
        <taxon>Actinidia</taxon>
    </lineage>
</organism>
<evidence type="ECO:0000259" key="15">
    <source>
        <dbReference type="PROSITE" id="PS50067"/>
    </source>
</evidence>
<evidence type="ECO:0000256" key="11">
    <source>
        <dbReference type="PROSITE-ProRule" id="PRU00283"/>
    </source>
</evidence>
<dbReference type="SUPFAM" id="SSF56821">
    <property type="entry name" value="Prismane protein-like"/>
    <property type="match status" value="1"/>
</dbReference>
<evidence type="ECO:0000256" key="4">
    <source>
        <dbReference type="ARBA" id="ARBA00022741"/>
    </source>
</evidence>
<evidence type="ECO:0000256" key="9">
    <source>
        <dbReference type="ARBA" id="ARBA00023212"/>
    </source>
</evidence>
<evidence type="ECO:0000259" key="16">
    <source>
        <dbReference type="PROSITE" id="PS51016"/>
    </source>
</evidence>
<evidence type="ECO:0000256" key="8">
    <source>
        <dbReference type="ARBA" id="ARBA00023175"/>
    </source>
</evidence>
<dbReference type="InterPro" id="IPR019749">
    <property type="entry name" value="Band_41_domain"/>
</dbReference>
<protein>
    <recommendedName>
        <fullName evidence="10">Kinesin-like calmodulin-binding protein</fullName>
    </recommendedName>
</protein>
<keyword evidence="8 11" id="KW-0505">Motor protein</keyword>
<keyword evidence="4 11" id="KW-0547">Nucleotide-binding</keyword>
<dbReference type="FunFam" id="3.10.20.90:FF:000090">
    <property type="entry name" value="Kinesin-like calmodulin-binding protein (ZWICHEL)"/>
    <property type="match status" value="1"/>
</dbReference>
<feature type="domain" description="Kinesin motor" evidence="15">
    <location>
        <begin position="888"/>
        <end position="1152"/>
    </location>
</feature>
<dbReference type="SUPFAM" id="SSF50729">
    <property type="entry name" value="PH domain-like"/>
    <property type="match status" value="1"/>
</dbReference>
<dbReference type="GO" id="GO:0005856">
    <property type="term" value="C:cytoskeleton"/>
    <property type="evidence" value="ECO:0007669"/>
    <property type="project" value="UniProtKB-SubCell"/>
</dbReference>
<dbReference type="Pfam" id="PF00784">
    <property type="entry name" value="MyTH4"/>
    <property type="match status" value="1"/>
</dbReference>
<comment type="subcellular location">
    <subcellularLocation>
        <location evidence="1">Cytoplasm</location>
        <location evidence="1">Cytoskeleton</location>
    </subcellularLocation>
</comment>
<dbReference type="PROSITE" id="PS50057">
    <property type="entry name" value="FERM_3"/>
    <property type="match status" value="1"/>
</dbReference>
<keyword evidence="9" id="KW-0206">Cytoskeleton</keyword>
<dbReference type="FunFam" id="2.30.29.30:FF:000131">
    <property type="entry name" value="Kinesin-like calmodulin-binding protein (ZWICHEL)"/>
    <property type="match status" value="1"/>
</dbReference>
<dbReference type="InterPro" id="IPR036961">
    <property type="entry name" value="Kinesin_motor_dom_sf"/>
</dbReference>
<dbReference type="GO" id="GO:0003777">
    <property type="term" value="F:microtubule motor activity"/>
    <property type="evidence" value="ECO:0007669"/>
    <property type="project" value="InterPro"/>
</dbReference>
<feature type="domain" description="MyTH4" evidence="16">
    <location>
        <begin position="114"/>
        <end position="273"/>
    </location>
</feature>
<dbReference type="Gene3D" id="6.10.250.760">
    <property type="match status" value="1"/>
</dbReference>
<evidence type="ECO:0000256" key="2">
    <source>
        <dbReference type="ARBA" id="ARBA00010899"/>
    </source>
</evidence>
<feature type="domain" description="FERM" evidence="14">
    <location>
        <begin position="278"/>
        <end position="592"/>
    </location>
</feature>
<dbReference type="Pfam" id="PF00225">
    <property type="entry name" value="Kinesin"/>
    <property type="match status" value="2"/>
</dbReference>
<comment type="caution">
    <text evidence="17">The sequence shown here is derived from an EMBL/GenBank/DDBJ whole genome shotgun (WGS) entry which is preliminary data.</text>
</comment>
<dbReference type="InterPro" id="IPR027640">
    <property type="entry name" value="Kinesin-like_fam"/>
</dbReference>
<keyword evidence="3" id="KW-0963">Cytoplasm</keyword>
<dbReference type="Pfam" id="PF00373">
    <property type="entry name" value="FERM_M"/>
    <property type="match status" value="1"/>
</dbReference>
<dbReference type="FunFam" id="1.20.80.10:FF:000018">
    <property type="entry name" value="Kinesin-like calmodulin binding protein"/>
    <property type="match status" value="1"/>
</dbReference>
<evidence type="ECO:0000256" key="7">
    <source>
        <dbReference type="ARBA" id="ARBA00023054"/>
    </source>
</evidence>
<feature type="compositionally biased region" description="Basic and acidic residues" evidence="13">
    <location>
        <begin position="1193"/>
        <end position="1207"/>
    </location>
</feature>
<dbReference type="CDD" id="cd14473">
    <property type="entry name" value="FERM_B-lobe"/>
    <property type="match status" value="1"/>
</dbReference>
<dbReference type="PRINTS" id="PR00380">
    <property type="entry name" value="KINESINHEAVY"/>
</dbReference>
<dbReference type="Pfam" id="PF16796">
    <property type="entry name" value="Microtub_bd"/>
    <property type="match status" value="1"/>
</dbReference>
<dbReference type="Gene3D" id="1.20.80.10">
    <property type="match status" value="1"/>
</dbReference>
<dbReference type="PANTHER" id="PTHR47972:SF16">
    <property type="entry name" value="KINESIN-LIKE PROTEIN"/>
    <property type="match status" value="1"/>
</dbReference>
<dbReference type="InterPro" id="IPR002404">
    <property type="entry name" value="IRS_PTB"/>
</dbReference>
<dbReference type="InterPro" id="IPR027417">
    <property type="entry name" value="P-loop_NTPase"/>
</dbReference>
<evidence type="ECO:0000256" key="1">
    <source>
        <dbReference type="ARBA" id="ARBA00004245"/>
    </source>
</evidence>
<reference evidence="17 18" key="1">
    <citation type="submission" date="2019-07" db="EMBL/GenBank/DDBJ databases">
        <title>De Novo Assembly of kiwifruit Actinidia rufa.</title>
        <authorList>
            <person name="Sugita-Konishi S."/>
            <person name="Sato K."/>
            <person name="Mori E."/>
            <person name="Abe Y."/>
            <person name="Kisaki G."/>
            <person name="Hamano K."/>
            <person name="Suezawa K."/>
            <person name="Otani M."/>
            <person name="Fukuda T."/>
            <person name="Manabe T."/>
            <person name="Gomi K."/>
            <person name="Tabuchi M."/>
            <person name="Akimitsu K."/>
            <person name="Kataoka I."/>
        </authorList>
    </citation>
    <scope>NUCLEOTIDE SEQUENCE [LARGE SCALE GENOMIC DNA]</scope>
    <source>
        <strain evidence="18">cv. Fuchu</strain>
    </source>
</reference>
<dbReference type="Gene3D" id="2.30.29.30">
    <property type="entry name" value="Pleckstrin-homology domain (PH domain)/Phosphotyrosine-binding domain (PTB)"/>
    <property type="match status" value="1"/>
</dbReference>
<dbReference type="InterPro" id="IPR035963">
    <property type="entry name" value="FERM_2"/>
</dbReference>
<name>A0A7J0EMS5_9ERIC</name>
<comment type="similarity">
    <text evidence="2">Belongs to the TRAFAC class myosin-kinesin ATPase superfamily. Kinesin family. KIN-14 subfamily.</text>
</comment>
<dbReference type="FunFam" id="1.25.40.530:FF:000005">
    <property type="entry name" value="Kinesin-like calmodulin-binding protein (ZWICHEL)"/>
    <property type="match status" value="1"/>
</dbReference>
<dbReference type="Gene3D" id="3.10.20.90">
    <property type="entry name" value="Phosphatidylinositol 3-kinase Catalytic Subunit, Chain A, domain 1"/>
    <property type="match status" value="1"/>
</dbReference>
<evidence type="ECO:0000313" key="17">
    <source>
        <dbReference type="EMBL" id="GFY87794.1"/>
    </source>
</evidence>
<dbReference type="GO" id="GO:0008017">
    <property type="term" value="F:microtubule binding"/>
    <property type="evidence" value="ECO:0007669"/>
    <property type="project" value="InterPro"/>
</dbReference>
<dbReference type="InterPro" id="IPR031852">
    <property type="entry name" value="Vik1/Cik1_MT-bd"/>
</dbReference>
<evidence type="ECO:0000313" key="18">
    <source>
        <dbReference type="Proteomes" id="UP000585474"/>
    </source>
</evidence>
<feature type="coiled-coil region" evidence="12">
    <location>
        <begin position="616"/>
        <end position="675"/>
    </location>
</feature>
<evidence type="ECO:0000256" key="13">
    <source>
        <dbReference type="SAM" id="MobiDB-lite"/>
    </source>
</evidence>
<dbReference type="PROSITE" id="PS50067">
    <property type="entry name" value="KINESIN_MOTOR_2"/>
    <property type="match status" value="1"/>
</dbReference>
<keyword evidence="5 11" id="KW-0067">ATP-binding</keyword>
<evidence type="ECO:0000259" key="14">
    <source>
        <dbReference type="PROSITE" id="PS50057"/>
    </source>
</evidence>
<dbReference type="SMART" id="SM00129">
    <property type="entry name" value="KISc"/>
    <property type="match status" value="1"/>
</dbReference>
<dbReference type="SMART" id="SM00139">
    <property type="entry name" value="MyTH4"/>
    <property type="match status" value="1"/>
</dbReference>
<dbReference type="SMART" id="SM00295">
    <property type="entry name" value="B41"/>
    <property type="match status" value="1"/>
</dbReference>
<dbReference type="Gene3D" id="3.40.850.10">
    <property type="entry name" value="Kinesin motor domain"/>
    <property type="match status" value="2"/>
</dbReference>
<dbReference type="InterPro" id="IPR011254">
    <property type="entry name" value="Prismane-like_sf"/>
</dbReference>
<feature type="compositionally biased region" description="Low complexity" evidence="13">
    <location>
        <begin position="8"/>
        <end position="19"/>
    </location>
</feature>